<feature type="compositionally biased region" description="Basic and acidic residues" evidence="2">
    <location>
        <begin position="18"/>
        <end position="32"/>
    </location>
</feature>
<dbReference type="AlphaFoldDB" id="A0A913ZNL1"/>
<sequence>MAEKLTENPKRGILKASGHYEDPANKPEDGIKWDEMNILATFHPEGKDYGHMKVDEPDTPYNKYTDPDGDDADADPQSENEDDKVLDSGKLANRLQTDTEDRRWWDKEPGEEDDESEDEDEDESLMSPEAKDLKRKFEVHRKQHYDEASKMKLAKQLMEQDEEELKQLEEEEERERLRAGEQTSSSLDDANSSEVNR</sequence>
<feature type="compositionally biased region" description="Basic and acidic residues" evidence="2">
    <location>
        <begin position="44"/>
        <end position="56"/>
    </location>
</feature>
<comment type="similarity">
    <text evidence="1">Belongs to the protein phosphatase inhibitor 2 family.</text>
</comment>
<feature type="compositionally biased region" description="Polar residues" evidence="2">
    <location>
        <begin position="183"/>
        <end position="197"/>
    </location>
</feature>
<feature type="region of interest" description="Disordered" evidence="2">
    <location>
        <begin position="1"/>
        <end position="32"/>
    </location>
</feature>
<dbReference type="Proteomes" id="UP000887568">
    <property type="component" value="Unplaced"/>
</dbReference>
<dbReference type="GeneID" id="119725573"/>
<dbReference type="PANTHER" id="PTHR12398">
    <property type="entry name" value="PROTEIN PHOSPHATASE INHIBITOR"/>
    <property type="match status" value="1"/>
</dbReference>
<evidence type="ECO:0000313" key="4">
    <source>
        <dbReference type="Proteomes" id="UP000887568"/>
    </source>
</evidence>
<keyword evidence="4" id="KW-1185">Reference proteome</keyword>
<protein>
    <recommendedName>
        <fullName evidence="5">Protein phosphatase inhibitor 2</fullName>
    </recommendedName>
</protein>
<dbReference type="PANTHER" id="PTHR12398:SF20">
    <property type="entry name" value="PROTEIN PHOSPHATASE 1 REGULATORY INHIBITOR SUBUNIT 2"/>
    <property type="match status" value="1"/>
</dbReference>
<dbReference type="RefSeq" id="XP_038052964.1">
    <property type="nucleotide sequence ID" value="XM_038197036.1"/>
</dbReference>
<name>A0A913ZNL1_PATMI</name>
<dbReference type="Pfam" id="PF04979">
    <property type="entry name" value="IPP-2"/>
    <property type="match status" value="1"/>
</dbReference>
<dbReference type="EnsemblMetazoa" id="XM_038197036.1">
    <property type="protein sequence ID" value="XP_038052964.1"/>
    <property type="gene ID" value="LOC119725573"/>
</dbReference>
<feature type="region of interest" description="Disordered" evidence="2">
    <location>
        <begin position="157"/>
        <end position="197"/>
    </location>
</feature>
<reference evidence="3" key="1">
    <citation type="submission" date="2022-11" db="UniProtKB">
        <authorList>
            <consortium name="EnsemblMetazoa"/>
        </authorList>
    </citation>
    <scope>IDENTIFICATION</scope>
</reference>
<feature type="compositionally biased region" description="Acidic residues" evidence="2">
    <location>
        <begin position="159"/>
        <end position="173"/>
    </location>
</feature>
<dbReference type="OMA" id="KWDESSI"/>
<dbReference type="GO" id="GO:0004864">
    <property type="term" value="F:protein phosphatase inhibitor activity"/>
    <property type="evidence" value="ECO:0007669"/>
    <property type="project" value="InterPro"/>
</dbReference>
<organism evidence="3 4">
    <name type="scientific">Patiria miniata</name>
    <name type="common">Bat star</name>
    <name type="synonym">Asterina miniata</name>
    <dbReference type="NCBI Taxonomy" id="46514"/>
    <lineage>
        <taxon>Eukaryota</taxon>
        <taxon>Metazoa</taxon>
        <taxon>Echinodermata</taxon>
        <taxon>Eleutherozoa</taxon>
        <taxon>Asterozoa</taxon>
        <taxon>Asteroidea</taxon>
        <taxon>Valvatacea</taxon>
        <taxon>Valvatida</taxon>
        <taxon>Asterinidae</taxon>
        <taxon>Patiria</taxon>
    </lineage>
</organism>
<dbReference type="Gene3D" id="6.10.250.1050">
    <property type="match status" value="1"/>
</dbReference>
<accession>A0A913ZNL1</accession>
<proteinExistence type="inferred from homology"/>
<evidence type="ECO:0000256" key="1">
    <source>
        <dbReference type="ARBA" id="ARBA00005472"/>
    </source>
</evidence>
<dbReference type="InterPro" id="IPR007062">
    <property type="entry name" value="PPI-2"/>
</dbReference>
<evidence type="ECO:0000313" key="3">
    <source>
        <dbReference type="EnsemblMetazoa" id="XP_038052964.1"/>
    </source>
</evidence>
<dbReference type="GO" id="GO:0009966">
    <property type="term" value="P:regulation of signal transduction"/>
    <property type="evidence" value="ECO:0007669"/>
    <property type="project" value="InterPro"/>
</dbReference>
<feature type="compositionally biased region" description="Acidic residues" evidence="2">
    <location>
        <begin position="109"/>
        <end position="124"/>
    </location>
</feature>
<evidence type="ECO:0000256" key="2">
    <source>
        <dbReference type="SAM" id="MobiDB-lite"/>
    </source>
</evidence>
<evidence type="ECO:0008006" key="5">
    <source>
        <dbReference type="Google" id="ProtNLM"/>
    </source>
</evidence>
<feature type="compositionally biased region" description="Acidic residues" evidence="2">
    <location>
        <begin position="67"/>
        <end position="84"/>
    </location>
</feature>
<feature type="region of interest" description="Disordered" evidence="2">
    <location>
        <begin position="44"/>
        <end position="145"/>
    </location>
</feature>
<feature type="compositionally biased region" description="Basic and acidic residues" evidence="2">
    <location>
        <begin position="1"/>
        <end position="10"/>
    </location>
</feature>
<dbReference type="OrthoDB" id="551302at2759"/>
<feature type="compositionally biased region" description="Basic and acidic residues" evidence="2">
    <location>
        <begin position="97"/>
        <end position="108"/>
    </location>
</feature>